<evidence type="ECO:0000313" key="1">
    <source>
        <dbReference type="EMBL" id="CDW31315.1"/>
    </source>
</evidence>
<organism evidence="1">
    <name type="scientific">Lepeophtheirus salmonis</name>
    <name type="common">Salmon louse</name>
    <name type="synonym">Caligus salmonis</name>
    <dbReference type="NCBI Taxonomy" id="72036"/>
    <lineage>
        <taxon>Eukaryota</taxon>
        <taxon>Metazoa</taxon>
        <taxon>Ecdysozoa</taxon>
        <taxon>Arthropoda</taxon>
        <taxon>Crustacea</taxon>
        <taxon>Multicrustacea</taxon>
        <taxon>Hexanauplia</taxon>
        <taxon>Copepoda</taxon>
        <taxon>Siphonostomatoida</taxon>
        <taxon>Caligidae</taxon>
        <taxon>Lepeophtheirus</taxon>
    </lineage>
</organism>
<reference evidence="1" key="1">
    <citation type="submission" date="2014-05" db="EMBL/GenBank/DDBJ databases">
        <authorList>
            <person name="Chronopoulou M."/>
        </authorList>
    </citation>
    <scope>NUCLEOTIDE SEQUENCE</scope>
    <source>
        <tissue evidence="1">Whole organism</tissue>
    </source>
</reference>
<dbReference type="EMBL" id="HACA01013954">
    <property type="protein sequence ID" value="CDW31315.1"/>
    <property type="molecule type" value="Transcribed_RNA"/>
</dbReference>
<dbReference type="AlphaFoldDB" id="A0A0K2TZP2"/>
<sequence length="45" mass="5317">MLAFVSFVLNVSSKKIMLQPIRQLNTQPLDQNKKKIIMARKIEFR</sequence>
<accession>A0A0K2TZP2</accession>
<protein>
    <submittedName>
        <fullName evidence="1">Uncharacterized protein</fullName>
    </submittedName>
</protein>
<name>A0A0K2TZP2_LEPSM</name>
<proteinExistence type="predicted"/>